<sequence>MKLYVDEAGTITNSRSPKNRFFVICMVECIKHHKVIREYRQAKKDYLENHPDCKFDIKDEIKGSEMPYGMKKLIFERLRDRTDITFHFKIIDNYELTPNLKEYPSISFNYFVGLTVKKIFRNTNDQHSNLYMLIDERNQSVESLNSLEEYLKIELCIKNNYTKKVTIKYKDSKTKDLIQISDIFVNTVYRICKNHYVKNTDQKNRTLLSICNIGSRDYFPKHANQLDIC</sequence>
<protein>
    <submittedName>
        <fullName evidence="1">DUF3800 domain-containing protein</fullName>
    </submittedName>
</protein>
<proteinExistence type="predicted"/>
<comment type="caution">
    <text evidence="1">The sequence shown here is derived from an EMBL/GenBank/DDBJ whole genome shotgun (WGS) entry which is preliminary data.</text>
</comment>
<dbReference type="EMBL" id="JAENBO010000007">
    <property type="protein sequence ID" value="MBJ8326489.1"/>
    <property type="molecule type" value="Genomic_DNA"/>
</dbReference>
<keyword evidence="2" id="KW-1185">Reference proteome</keyword>
<gene>
    <name evidence="1" type="ORF">JHK62_07390</name>
</gene>
<evidence type="ECO:0000313" key="1">
    <source>
        <dbReference type="EMBL" id="MBJ8326489.1"/>
    </source>
</evidence>
<dbReference type="RefSeq" id="WP_199576129.1">
    <property type="nucleotide sequence ID" value="NZ_JAENBO010000007.1"/>
</dbReference>
<accession>A0ABS0ZKN0</accession>
<dbReference type="Proteomes" id="UP000653045">
    <property type="component" value="Unassembled WGS sequence"/>
</dbReference>
<organism evidence="1 2">
    <name type="scientific">Streptococcus pacificus</name>
    <dbReference type="NCBI Taxonomy" id="2740577"/>
    <lineage>
        <taxon>Bacteria</taxon>
        <taxon>Bacillati</taxon>
        <taxon>Bacillota</taxon>
        <taxon>Bacilli</taxon>
        <taxon>Lactobacillales</taxon>
        <taxon>Streptococcaceae</taxon>
        <taxon>Streptococcus</taxon>
    </lineage>
</organism>
<dbReference type="Pfam" id="PF12686">
    <property type="entry name" value="DUF3800"/>
    <property type="match status" value="1"/>
</dbReference>
<name>A0ABS0ZKN0_9STRE</name>
<reference evidence="1 2" key="1">
    <citation type="journal article" date="2021" name="Int. J. Syst. Evol. Microbiol.">
        <title>Streptococcus vicugnae sp. nov., isolated from faeces of alpacas (Vicugna pacos) and cattle (Bos taurus), Streptococcus zalophi sp. nov., and Streptococcus pacificus sp. nov., isolated from respiratory tract of California sea lions (Zalophus californianus).</title>
        <authorList>
            <person name="Volokhov D.V."/>
            <person name="Zagorodnyaya T.A."/>
            <person name="Shen Z."/>
            <person name="Blom J."/>
            <person name="Furtak V.A."/>
            <person name="Eisenberg T."/>
            <person name="Fan P."/>
            <person name="Jeong K.C."/>
            <person name="Gao Y."/>
            <person name="Zhang S."/>
            <person name="Amselle M."/>
        </authorList>
    </citation>
    <scope>NUCLEOTIDE SEQUENCE [LARGE SCALE GENOMIC DNA]</scope>
    <source>
        <strain evidence="1 2">CSL7591</strain>
    </source>
</reference>
<evidence type="ECO:0000313" key="2">
    <source>
        <dbReference type="Proteomes" id="UP000653045"/>
    </source>
</evidence>
<dbReference type="InterPro" id="IPR024524">
    <property type="entry name" value="DUF3800"/>
</dbReference>